<dbReference type="KEGG" id="ahw:NCTC11636_01348"/>
<gene>
    <name evidence="1" type="ORF">NCTC11636_01348</name>
</gene>
<evidence type="ECO:0000313" key="2">
    <source>
        <dbReference type="Proteomes" id="UP000266895"/>
    </source>
</evidence>
<organism evidence="1 2">
    <name type="scientific">Actinomyces howellii</name>
    <dbReference type="NCBI Taxonomy" id="52771"/>
    <lineage>
        <taxon>Bacteria</taxon>
        <taxon>Bacillati</taxon>
        <taxon>Actinomycetota</taxon>
        <taxon>Actinomycetes</taxon>
        <taxon>Actinomycetales</taxon>
        <taxon>Actinomycetaceae</taxon>
        <taxon>Actinomyces</taxon>
    </lineage>
</organism>
<dbReference type="RefSeq" id="WP_126382444.1">
    <property type="nucleotide sequence ID" value="NZ_LR134350.1"/>
</dbReference>
<name>A0A3S4RAV2_9ACTO</name>
<keyword evidence="2" id="KW-1185">Reference proteome</keyword>
<dbReference type="EMBL" id="LR134350">
    <property type="protein sequence ID" value="VEG28071.1"/>
    <property type="molecule type" value="Genomic_DNA"/>
</dbReference>
<protein>
    <submittedName>
        <fullName evidence="1">Uncharacterized protein</fullName>
    </submittedName>
</protein>
<sequence>MKNVKVTTTYAGHAIISRDGREIGTVERSAGGPTPADGKWFAYESPSDADMMAHQHDRASRAVAWGATRTQAVEAFLDYLA</sequence>
<dbReference type="AlphaFoldDB" id="A0A3S4RAV2"/>
<dbReference type="OrthoDB" id="218695at2"/>
<reference evidence="1 2" key="1">
    <citation type="submission" date="2018-12" db="EMBL/GenBank/DDBJ databases">
        <authorList>
            <consortium name="Pathogen Informatics"/>
        </authorList>
    </citation>
    <scope>NUCLEOTIDE SEQUENCE [LARGE SCALE GENOMIC DNA]</scope>
    <source>
        <strain evidence="1 2">NCTC11636</strain>
    </source>
</reference>
<accession>A0A3S4RAV2</accession>
<dbReference type="Proteomes" id="UP000266895">
    <property type="component" value="Chromosome"/>
</dbReference>
<evidence type="ECO:0000313" key="1">
    <source>
        <dbReference type="EMBL" id="VEG28071.1"/>
    </source>
</evidence>
<proteinExistence type="predicted"/>